<sequence length="694" mass="77050">MMLSVVTPSAVTPRVSQAQPEGSMRSANSWTLYISETWDVLGPFPIHAREQHFLSPSFPVDLAERVDLDASYSSSLADGGSVHWSKALLAPDGNLTVTFPHIRWAFLRATEGWAALQHHVVLRTTLTVIPPPRSDPQLPPAVPNLLVELKKGSFFSLVPADFEWEQRREFVPEWYSGNIYEVDYASPHLVKFPTAPSTVSPTVYHLYVSGDYEIRLFGDPKEADSEVPRLSISVNVHFESPSVNIMRVASYDVVPDFIDGIAFGNALGIGLRCLSTYWWTVTALSPSPRLREAGIVLTLLTDVRFAPGQTRVLPIRIWQSKAFDGDALVFDVNVTSGGSSETLAVRVPISQLGHWSETGAVILKATYFSPDTAPVGFIALPPTDLNAPLQVSGPPILALHGSGVDVLNQRFWAEAVPHQKRNWVILPSGRTPWGLDWHGPSGDDAWGTVSALVTILEMSPKWKAWAFTSNKVVIMGHSNGGQGTWYNASRHPDRVVAMIPAAGFIKAQAYVPLTQSRSNHFVDPFLRAILESSFTPDDNDLFVSNLVDTPSLVIHGNIDGNVPPWHSRELISVLKTWSADAIVSYREEPGQGHWYPSVFRNEQVRVFLDSVLNDEAQQPPRRSATFTLTTAVPAETGSLHGWRVLTLLVPGSGRWHGFRRHLQRWMLQHRRHPAGRRSTTRHRWVHPRPPLALP</sequence>
<organism evidence="1 2">
    <name type="scientific">Russula earlei</name>
    <dbReference type="NCBI Taxonomy" id="71964"/>
    <lineage>
        <taxon>Eukaryota</taxon>
        <taxon>Fungi</taxon>
        <taxon>Dikarya</taxon>
        <taxon>Basidiomycota</taxon>
        <taxon>Agaricomycotina</taxon>
        <taxon>Agaricomycetes</taxon>
        <taxon>Russulales</taxon>
        <taxon>Russulaceae</taxon>
        <taxon>Russula</taxon>
    </lineage>
</organism>
<keyword evidence="2" id="KW-1185">Reference proteome</keyword>
<evidence type="ECO:0000313" key="1">
    <source>
        <dbReference type="EMBL" id="KAI9509953.1"/>
    </source>
</evidence>
<dbReference type="Proteomes" id="UP001207468">
    <property type="component" value="Unassembled WGS sequence"/>
</dbReference>
<name>A0ACC0UE93_9AGAM</name>
<dbReference type="EMBL" id="JAGFNK010000052">
    <property type="protein sequence ID" value="KAI9509953.1"/>
    <property type="molecule type" value="Genomic_DNA"/>
</dbReference>
<evidence type="ECO:0000313" key="2">
    <source>
        <dbReference type="Proteomes" id="UP001207468"/>
    </source>
</evidence>
<protein>
    <submittedName>
        <fullName evidence="1">Uncharacterized protein</fullName>
    </submittedName>
</protein>
<reference evidence="1" key="1">
    <citation type="submission" date="2021-03" db="EMBL/GenBank/DDBJ databases">
        <title>Evolutionary priming and transition to the ectomycorrhizal habit in an iconic lineage of mushroom-forming fungi: is preadaptation a requirement?</title>
        <authorList>
            <consortium name="DOE Joint Genome Institute"/>
            <person name="Looney B.P."/>
            <person name="Miyauchi S."/>
            <person name="Morin E."/>
            <person name="Drula E."/>
            <person name="Courty P.E."/>
            <person name="Chicoki N."/>
            <person name="Fauchery L."/>
            <person name="Kohler A."/>
            <person name="Kuo A."/>
            <person name="LaButti K."/>
            <person name="Pangilinan J."/>
            <person name="Lipzen A."/>
            <person name="Riley R."/>
            <person name="Andreopoulos W."/>
            <person name="He G."/>
            <person name="Johnson J."/>
            <person name="Barry K.W."/>
            <person name="Grigoriev I.V."/>
            <person name="Nagy L."/>
            <person name="Hibbett D."/>
            <person name="Henrissat B."/>
            <person name="Matheny P.B."/>
            <person name="Labbe J."/>
            <person name="Martin A.F."/>
        </authorList>
    </citation>
    <scope>NUCLEOTIDE SEQUENCE</scope>
    <source>
        <strain evidence="1">BPL698</strain>
    </source>
</reference>
<proteinExistence type="predicted"/>
<gene>
    <name evidence="1" type="ORF">F5148DRAFT_672519</name>
</gene>
<comment type="caution">
    <text evidence="1">The sequence shown here is derived from an EMBL/GenBank/DDBJ whole genome shotgun (WGS) entry which is preliminary data.</text>
</comment>
<accession>A0ACC0UE93</accession>